<feature type="compositionally biased region" description="Basic and acidic residues" evidence="1">
    <location>
        <begin position="495"/>
        <end position="511"/>
    </location>
</feature>
<dbReference type="GO" id="GO:0098793">
    <property type="term" value="C:presynapse"/>
    <property type="evidence" value="ECO:0007669"/>
    <property type="project" value="GOC"/>
</dbReference>
<dbReference type="GO" id="GO:0006906">
    <property type="term" value="P:vesicle fusion"/>
    <property type="evidence" value="ECO:0007669"/>
    <property type="project" value="TreeGrafter"/>
</dbReference>
<dbReference type="InterPro" id="IPR000008">
    <property type="entry name" value="C2_dom"/>
</dbReference>
<keyword evidence="3" id="KW-1185">Reference proteome</keyword>
<reference evidence="4" key="1">
    <citation type="submission" date="2016-11" db="UniProtKB">
        <authorList>
            <consortium name="WormBaseParasite"/>
        </authorList>
    </citation>
    <scope>IDENTIFICATION</scope>
</reference>
<dbReference type="GO" id="GO:0000149">
    <property type="term" value="F:SNARE binding"/>
    <property type="evidence" value="ECO:0007669"/>
    <property type="project" value="TreeGrafter"/>
</dbReference>
<feature type="compositionally biased region" description="Polar residues" evidence="1">
    <location>
        <begin position="292"/>
        <end position="304"/>
    </location>
</feature>
<dbReference type="Proteomes" id="UP000095280">
    <property type="component" value="Unplaced"/>
</dbReference>
<sequence length="726" mass="79115">PLAQNWICKREILAWTLGRLLRPEAPGLAGLLDAIECSPSLLSFLAYDDGDCWPLLVGRGQVCGRSLLRPEIRLACRLLPPSRQRSLSGRFSPSIARLSVLLPALEVEPVQRRSPRIRRCKRSIASLNMYTVWPSAPSTASGASTWLWRVTCEILVREGQADEQVADVQIPVSAQQLEQALRVVGDGVSSRVRPGAASRMEKPLMSSRVKRCRQRVSCGVRPGAAACHSERLTPRVAHLSSTSEPLPLAGDEAPAVDCGRRRRRRAAVATGSACAISRSPSASTRGGAAPLLTSSGPRRTSQTKSGRRISLGSSRNSLASTCAAELSWQLGVKVDWRARTTLWVFVSVVRRGFTQKSQDCMLAVAVSWRQCGQFLRQLEGRQQQVQFSLPGGAAGRAAALLQLPISDIKAMENGRRSLPLCPQFFPFRPQQLDLAPLFSTPLASIKLLRAQLRRPEHRAIIGLTVAAVFAVAGLAAFRLPDAEATPGGGAGPPADQRDPSRPGRGERERSLSRSLSLQQQQQQQKVAGRGSRARRRMATHSSGCSDCRSSRGNSSSWEPLTFSVLYDKVKQTLLVTVIRCDDLPSRDPQAPGAADPYVKLQLLPEKRHKVKTRVLRRHLQSGVRGDLQLLRGQAGARCAPPACTSSSTASPRDEIIGEVLFPLGDMDPQDDPFSITREIPARQFKIRNQNRGELLVSLCYQPAASRLTAVVLKARNLPKMDVTGLA</sequence>
<evidence type="ECO:0000313" key="3">
    <source>
        <dbReference type="Proteomes" id="UP000095280"/>
    </source>
</evidence>
<evidence type="ECO:0000259" key="2">
    <source>
        <dbReference type="PROSITE" id="PS50004"/>
    </source>
</evidence>
<feature type="compositionally biased region" description="Low complexity" evidence="1">
    <location>
        <begin position="541"/>
        <end position="555"/>
    </location>
</feature>
<dbReference type="Gene3D" id="2.60.40.150">
    <property type="entry name" value="C2 domain"/>
    <property type="match status" value="2"/>
</dbReference>
<proteinExistence type="predicted"/>
<dbReference type="GO" id="GO:0005544">
    <property type="term" value="F:calcium-dependent phospholipid binding"/>
    <property type="evidence" value="ECO:0007669"/>
    <property type="project" value="TreeGrafter"/>
</dbReference>
<dbReference type="GO" id="GO:0005509">
    <property type="term" value="F:calcium ion binding"/>
    <property type="evidence" value="ECO:0007669"/>
    <property type="project" value="TreeGrafter"/>
</dbReference>
<name>A0A1I8FCJ4_9PLAT</name>
<dbReference type="GO" id="GO:0048791">
    <property type="term" value="P:calcium ion-regulated exocytosis of neurotransmitter"/>
    <property type="evidence" value="ECO:0007669"/>
    <property type="project" value="TreeGrafter"/>
</dbReference>
<dbReference type="InterPro" id="IPR035892">
    <property type="entry name" value="C2_domain_sf"/>
</dbReference>
<accession>A0A1I8FCJ4</accession>
<dbReference type="GO" id="GO:0070382">
    <property type="term" value="C:exocytic vesicle"/>
    <property type="evidence" value="ECO:0007669"/>
    <property type="project" value="TreeGrafter"/>
</dbReference>
<protein>
    <submittedName>
        <fullName evidence="4">C2 domain-containing protein</fullName>
    </submittedName>
</protein>
<dbReference type="GO" id="GO:0030424">
    <property type="term" value="C:axon"/>
    <property type="evidence" value="ECO:0007669"/>
    <property type="project" value="TreeGrafter"/>
</dbReference>
<feature type="compositionally biased region" description="Low complexity" evidence="1">
    <location>
        <begin position="512"/>
        <end position="530"/>
    </location>
</feature>
<evidence type="ECO:0000256" key="1">
    <source>
        <dbReference type="SAM" id="MobiDB-lite"/>
    </source>
</evidence>
<dbReference type="AlphaFoldDB" id="A0A1I8FCJ4"/>
<dbReference type="GO" id="GO:0005886">
    <property type="term" value="C:plasma membrane"/>
    <property type="evidence" value="ECO:0007669"/>
    <property type="project" value="TreeGrafter"/>
</dbReference>
<dbReference type="PROSITE" id="PS50004">
    <property type="entry name" value="C2"/>
    <property type="match status" value="1"/>
</dbReference>
<dbReference type="PANTHER" id="PTHR10024:SF369">
    <property type="entry name" value="FI18813P1"/>
    <property type="match status" value="1"/>
</dbReference>
<feature type="domain" description="C2" evidence="2">
    <location>
        <begin position="556"/>
        <end position="677"/>
    </location>
</feature>
<dbReference type="GO" id="GO:0001786">
    <property type="term" value="F:phosphatidylserine binding"/>
    <property type="evidence" value="ECO:0007669"/>
    <property type="project" value="TreeGrafter"/>
</dbReference>
<organism evidence="3 4">
    <name type="scientific">Macrostomum lignano</name>
    <dbReference type="NCBI Taxonomy" id="282301"/>
    <lineage>
        <taxon>Eukaryota</taxon>
        <taxon>Metazoa</taxon>
        <taxon>Spiralia</taxon>
        <taxon>Lophotrochozoa</taxon>
        <taxon>Platyhelminthes</taxon>
        <taxon>Rhabditophora</taxon>
        <taxon>Macrostomorpha</taxon>
        <taxon>Macrostomida</taxon>
        <taxon>Macrostomidae</taxon>
        <taxon>Macrostomum</taxon>
    </lineage>
</organism>
<feature type="region of interest" description="Disordered" evidence="1">
    <location>
        <begin position="277"/>
        <end position="310"/>
    </location>
</feature>
<evidence type="ECO:0000313" key="4">
    <source>
        <dbReference type="WBParaSite" id="maker-unitig_29184-snap-gene-0.2-mRNA-1"/>
    </source>
</evidence>
<feature type="region of interest" description="Disordered" evidence="1">
    <location>
        <begin position="483"/>
        <end position="555"/>
    </location>
</feature>
<dbReference type="SUPFAM" id="SSF49562">
    <property type="entry name" value="C2 domain (Calcium/lipid-binding domain, CaLB)"/>
    <property type="match status" value="2"/>
</dbReference>
<dbReference type="GO" id="GO:0030276">
    <property type="term" value="F:clathrin binding"/>
    <property type="evidence" value="ECO:0007669"/>
    <property type="project" value="TreeGrafter"/>
</dbReference>
<dbReference type="WBParaSite" id="maker-unitig_29184-snap-gene-0.2-mRNA-1">
    <property type="protein sequence ID" value="maker-unitig_29184-snap-gene-0.2-mRNA-1"/>
    <property type="gene ID" value="maker-unitig_29184-snap-gene-0.2"/>
</dbReference>
<dbReference type="Pfam" id="PF00168">
    <property type="entry name" value="C2"/>
    <property type="match status" value="1"/>
</dbReference>
<dbReference type="PANTHER" id="PTHR10024">
    <property type="entry name" value="SYNAPTOTAGMIN"/>
    <property type="match status" value="1"/>
</dbReference>